<dbReference type="PANTHER" id="PTHR30435">
    <property type="entry name" value="FLAGELLAR PROTEIN"/>
    <property type="match status" value="1"/>
</dbReference>
<dbReference type="InterPro" id="IPR020013">
    <property type="entry name" value="Flagellar_FlgE/F/G"/>
</dbReference>
<feature type="domain" description="Flagellar basal body rod protein N-terminal" evidence="7">
    <location>
        <begin position="2"/>
        <end position="32"/>
    </location>
</feature>
<evidence type="ECO:0000256" key="4">
    <source>
        <dbReference type="ARBA" id="ARBA00038560"/>
    </source>
</evidence>
<evidence type="ECO:0000256" key="6">
    <source>
        <dbReference type="RuleBase" id="RU362116"/>
    </source>
</evidence>
<evidence type="ECO:0000259" key="8">
    <source>
        <dbReference type="Pfam" id="PF06429"/>
    </source>
</evidence>
<keyword evidence="3 6" id="KW-0975">Bacterial flagellum</keyword>
<dbReference type="Pfam" id="PF00460">
    <property type="entry name" value="Flg_bb_rod"/>
    <property type="match status" value="1"/>
</dbReference>
<dbReference type="InterPro" id="IPR001444">
    <property type="entry name" value="Flag_bb_rod_N"/>
</dbReference>
<gene>
    <name evidence="9" type="ORF">Q8W34_06880</name>
</gene>
<evidence type="ECO:0000256" key="2">
    <source>
        <dbReference type="ARBA" id="ARBA00009677"/>
    </source>
</evidence>
<keyword evidence="9" id="KW-0282">Flagellum</keyword>
<comment type="caution">
    <text evidence="9">The sequence shown here is derived from an EMBL/GenBank/DDBJ whole genome shotgun (WGS) entry which is preliminary data.</text>
</comment>
<dbReference type="Pfam" id="PF06429">
    <property type="entry name" value="Flg_bbr_C"/>
    <property type="match status" value="1"/>
</dbReference>
<feature type="domain" description="Flagellar basal-body/hook protein C-terminal" evidence="8">
    <location>
        <begin position="189"/>
        <end position="233"/>
    </location>
</feature>
<reference evidence="9" key="1">
    <citation type="submission" date="2023-07" db="EMBL/GenBank/DDBJ databases">
        <title>Genome content predicts the carbon catabolic preferences of heterotrophic bacteria.</title>
        <authorList>
            <person name="Gralka M."/>
        </authorList>
    </citation>
    <scope>NUCLEOTIDE SEQUENCE</scope>
    <source>
        <strain evidence="9">4G09</strain>
    </source>
</reference>
<dbReference type="EMBL" id="JAUYVT010000004">
    <property type="protein sequence ID" value="MDP2564352.1"/>
    <property type="molecule type" value="Genomic_DNA"/>
</dbReference>
<comment type="similarity">
    <text evidence="2 6">Belongs to the flagella basal body rod proteins family.</text>
</comment>
<comment type="subcellular location">
    <subcellularLocation>
        <location evidence="1 6">Bacterial flagellum basal body</location>
    </subcellularLocation>
</comment>
<evidence type="ECO:0000256" key="5">
    <source>
        <dbReference type="ARBA" id="ARBA00040228"/>
    </source>
</evidence>
<keyword evidence="10" id="KW-1185">Reference proteome</keyword>
<evidence type="ECO:0000256" key="3">
    <source>
        <dbReference type="ARBA" id="ARBA00023143"/>
    </source>
</evidence>
<evidence type="ECO:0000313" key="9">
    <source>
        <dbReference type="EMBL" id="MDP2564352.1"/>
    </source>
</evidence>
<evidence type="ECO:0000313" key="10">
    <source>
        <dbReference type="Proteomes" id="UP001177212"/>
    </source>
</evidence>
<dbReference type="Proteomes" id="UP001177212">
    <property type="component" value="Unassembled WGS sequence"/>
</dbReference>
<sequence>MIYTSMVAAKEIELRQSVVANNIANVSTPGFKQAVVATHAQDLLGAPNSTRSYAMTRIAGIDSSEGPIKSTGNPNDLTVRGDSWFTLQGSGGEYLSKNLSLNVLESGLLVTSNGDAIKGQDGNIYIPENVDLNVSETGEIFLKFPEQELMASAGNLKVVTAKSSDLQINQRSQPYSNVAAPAIAPVVLAGALQQSNVNQVSTAMESVNLSKQFQMNMKIFESAQTIADSTNRLIGN</sequence>
<dbReference type="RefSeq" id="WP_305471769.1">
    <property type="nucleotide sequence ID" value="NZ_JAUYVT010000004.1"/>
</dbReference>
<keyword evidence="9" id="KW-0969">Cilium</keyword>
<name>A0ABT9FC50_9GAMM</name>
<keyword evidence="9" id="KW-0966">Cell projection</keyword>
<proteinExistence type="inferred from homology"/>
<dbReference type="SUPFAM" id="SSF117143">
    <property type="entry name" value="Flagellar hook protein flgE"/>
    <property type="match status" value="1"/>
</dbReference>
<dbReference type="PANTHER" id="PTHR30435:SF18">
    <property type="entry name" value="FLAGELLAR BASAL-BODY ROD PROTEIN FLGF"/>
    <property type="match status" value="1"/>
</dbReference>
<dbReference type="InterPro" id="IPR019776">
    <property type="entry name" value="Flagellar_basal_body_rod_CS"/>
</dbReference>
<organism evidence="9 10">
    <name type="scientific">Pseudoalteromonas marina</name>
    <dbReference type="NCBI Taxonomy" id="267375"/>
    <lineage>
        <taxon>Bacteria</taxon>
        <taxon>Pseudomonadati</taxon>
        <taxon>Pseudomonadota</taxon>
        <taxon>Gammaproteobacteria</taxon>
        <taxon>Alteromonadales</taxon>
        <taxon>Pseudoalteromonadaceae</taxon>
        <taxon>Pseudoalteromonas</taxon>
    </lineage>
</organism>
<evidence type="ECO:0000259" key="7">
    <source>
        <dbReference type="Pfam" id="PF00460"/>
    </source>
</evidence>
<comment type="subunit">
    <text evidence="4 6">The basal body constitutes a major portion of the flagellar organelle and consists of five rings (E,L,P,S, and M) mounted on a central rod. The rod consists of about 26 subunits of FlgG in the distal portion, and FlgB, FlgC and FlgF are thought to build up the proximal portion of the rod with about 6 subunits each.</text>
</comment>
<dbReference type="InterPro" id="IPR010930">
    <property type="entry name" value="Flg_bb/hook_C_dom"/>
</dbReference>
<protein>
    <recommendedName>
        <fullName evidence="5 6">Flagellar basal-body rod protein FlgF</fullName>
    </recommendedName>
</protein>
<dbReference type="NCBIfam" id="TIGR03506">
    <property type="entry name" value="FlgEFG_subfam"/>
    <property type="match status" value="1"/>
</dbReference>
<dbReference type="PROSITE" id="PS00588">
    <property type="entry name" value="FLAGELLA_BB_ROD"/>
    <property type="match status" value="1"/>
</dbReference>
<evidence type="ECO:0000256" key="1">
    <source>
        <dbReference type="ARBA" id="ARBA00004117"/>
    </source>
</evidence>
<accession>A0ABT9FC50</accession>
<dbReference type="InterPro" id="IPR037925">
    <property type="entry name" value="FlgE/F/G-like"/>
</dbReference>